<proteinExistence type="predicted"/>
<reference evidence="2 3" key="1">
    <citation type="submission" date="2023-08" db="EMBL/GenBank/DDBJ databases">
        <title>Black Yeasts Isolated from many extreme environments.</title>
        <authorList>
            <person name="Coleine C."/>
            <person name="Stajich J.E."/>
            <person name="Selbmann L."/>
        </authorList>
    </citation>
    <scope>NUCLEOTIDE SEQUENCE [LARGE SCALE GENOMIC DNA]</scope>
    <source>
        <strain evidence="2 3">CCFEE 5885</strain>
    </source>
</reference>
<sequence length="236" mass="26417">MTKLERALEDVLEKFSMPALDLYVSPAIKDQQHQGQLTRSNSEEPQRNERDVSPDPINSLIEATQLGGLRSQLRSAKQRRKGGMLRTDHDLVSERVITLQEAKKMLGTTQSHHLLSAAIAPDATLEAIRASSTVFFTALMLVIILHVPGKEALHEMCHSLFSGLVAQVMFDRFHTLDDIRGLCIAAFGEPHLSWKLSGLSIRMATELNLHHAFYEAFNEPDMSSEARKGHLEEARL</sequence>
<keyword evidence="3" id="KW-1185">Reference proteome</keyword>
<protein>
    <submittedName>
        <fullName evidence="2">Uncharacterized protein</fullName>
    </submittedName>
</protein>
<feature type="compositionally biased region" description="Basic and acidic residues" evidence="1">
    <location>
        <begin position="41"/>
        <end position="53"/>
    </location>
</feature>
<evidence type="ECO:0000313" key="3">
    <source>
        <dbReference type="Proteomes" id="UP001345013"/>
    </source>
</evidence>
<organism evidence="2 3">
    <name type="scientific">Lithohypha guttulata</name>
    <dbReference type="NCBI Taxonomy" id="1690604"/>
    <lineage>
        <taxon>Eukaryota</taxon>
        <taxon>Fungi</taxon>
        <taxon>Dikarya</taxon>
        <taxon>Ascomycota</taxon>
        <taxon>Pezizomycotina</taxon>
        <taxon>Eurotiomycetes</taxon>
        <taxon>Chaetothyriomycetidae</taxon>
        <taxon>Chaetothyriales</taxon>
        <taxon>Trichomeriaceae</taxon>
        <taxon>Lithohypha</taxon>
    </lineage>
</organism>
<evidence type="ECO:0000313" key="2">
    <source>
        <dbReference type="EMBL" id="KAK5074626.1"/>
    </source>
</evidence>
<dbReference type="EMBL" id="JAVRRG010000267">
    <property type="protein sequence ID" value="KAK5074626.1"/>
    <property type="molecule type" value="Genomic_DNA"/>
</dbReference>
<feature type="region of interest" description="Disordered" evidence="1">
    <location>
        <begin position="30"/>
        <end position="57"/>
    </location>
</feature>
<accession>A0ABR0JVI2</accession>
<evidence type="ECO:0000256" key="1">
    <source>
        <dbReference type="SAM" id="MobiDB-lite"/>
    </source>
</evidence>
<name>A0ABR0JVI2_9EURO</name>
<dbReference type="CDD" id="cd12148">
    <property type="entry name" value="fungal_TF_MHR"/>
    <property type="match status" value="1"/>
</dbReference>
<comment type="caution">
    <text evidence="2">The sequence shown here is derived from an EMBL/GenBank/DDBJ whole genome shotgun (WGS) entry which is preliminary data.</text>
</comment>
<dbReference type="Proteomes" id="UP001345013">
    <property type="component" value="Unassembled WGS sequence"/>
</dbReference>
<gene>
    <name evidence="2" type="ORF">LTR24_010048</name>
</gene>